<dbReference type="InterPro" id="IPR051924">
    <property type="entry name" value="GST_Kappa/NadH"/>
</dbReference>
<dbReference type="PANTHER" id="PTHR42943:SF2">
    <property type="entry name" value="GLUTATHIONE S-TRANSFERASE KAPPA 1"/>
    <property type="match status" value="1"/>
</dbReference>
<proteinExistence type="inferred from homology"/>
<dbReference type="PIRSF" id="PIRSF006386">
    <property type="entry name" value="HCCAis_GSTk"/>
    <property type="match status" value="1"/>
</dbReference>
<comment type="catalytic activity">
    <reaction evidence="1">
        <text>2-hydroxychromene-2-carboxylate = (3E)-4-(2-hydroxyphenyl)-2-oxobut-3-enoate</text>
        <dbReference type="Rhea" id="RHEA:27401"/>
        <dbReference type="ChEBI" id="CHEBI:59350"/>
        <dbReference type="ChEBI" id="CHEBI:59353"/>
        <dbReference type="EC" id="5.99.1.4"/>
    </reaction>
</comment>
<dbReference type="Gene3D" id="3.40.30.10">
    <property type="entry name" value="Glutaredoxin"/>
    <property type="match status" value="1"/>
</dbReference>
<evidence type="ECO:0000256" key="1">
    <source>
        <dbReference type="PIRNR" id="PIRNR006386"/>
    </source>
</evidence>
<dbReference type="EC" id="5.99.1.4" evidence="1"/>
<feature type="domain" description="DSBA-like thioredoxin" evidence="2">
    <location>
        <begin position="4"/>
        <end position="196"/>
    </location>
</feature>
<dbReference type="RefSeq" id="WP_284481081.1">
    <property type="nucleotide sequence ID" value="NZ_JASNJD010000007.1"/>
</dbReference>
<name>A0ABT7F0Y6_9RHOB</name>
<dbReference type="InterPro" id="IPR036249">
    <property type="entry name" value="Thioredoxin-like_sf"/>
</dbReference>
<keyword evidence="1 3" id="KW-0413">Isomerase</keyword>
<comment type="similarity">
    <text evidence="1">Belongs to the GST superfamily. NadH family.</text>
</comment>
<accession>A0ABT7F0Y6</accession>
<dbReference type="SUPFAM" id="SSF52833">
    <property type="entry name" value="Thioredoxin-like"/>
    <property type="match status" value="1"/>
</dbReference>
<comment type="caution">
    <text evidence="3">The sequence shown here is derived from an EMBL/GenBank/DDBJ whole genome shotgun (WGS) entry which is preliminary data.</text>
</comment>
<dbReference type="EMBL" id="JASNJD010000007">
    <property type="protein sequence ID" value="MDK3018265.1"/>
    <property type="molecule type" value="Genomic_DNA"/>
</dbReference>
<dbReference type="GO" id="GO:0016853">
    <property type="term" value="F:isomerase activity"/>
    <property type="evidence" value="ECO:0007669"/>
    <property type="project" value="UniProtKB-KW"/>
</dbReference>
<dbReference type="InterPro" id="IPR014440">
    <property type="entry name" value="HCCAis_GSTk"/>
</dbReference>
<evidence type="ECO:0000259" key="2">
    <source>
        <dbReference type="Pfam" id="PF01323"/>
    </source>
</evidence>
<gene>
    <name evidence="3" type="ORF">QO033_11305</name>
</gene>
<evidence type="ECO:0000313" key="4">
    <source>
        <dbReference type="Proteomes" id="UP001243757"/>
    </source>
</evidence>
<dbReference type="InterPro" id="IPR001853">
    <property type="entry name" value="DSBA-like_thioredoxin_dom"/>
</dbReference>
<keyword evidence="4" id="KW-1185">Reference proteome</keyword>
<dbReference type="Pfam" id="PF01323">
    <property type="entry name" value="DSBA"/>
    <property type="match status" value="1"/>
</dbReference>
<dbReference type="InterPro" id="IPR044087">
    <property type="entry name" value="NahD-like"/>
</dbReference>
<dbReference type="CDD" id="cd03022">
    <property type="entry name" value="DsbA_HCCA_Iso"/>
    <property type="match status" value="1"/>
</dbReference>
<reference evidence="3 4" key="1">
    <citation type="submission" date="2023-05" db="EMBL/GenBank/DDBJ databases">
        <title>Pseudodonghicola sp. nov.</title>
        <authorList>
            <person name="Huang J."/>
        </authorList>
    </citation>
    <scope>NUCLEOTIDE SEQUENCE [LARGE SCALE GENOMIC DNA]</scope>
    <source>
        <strain evidence="3 4">IC7</strain>
    </source>
</reference>
<evidence type="ECO:0000313" key="3">
    <source>
        <dbReference type="EMBL" id="MDK3018265.1"/>
    </source>
</evidence>
<sequence>MQEIEFLYDFVSNNSYLVHQVLPGIAAQHGVKLRYTPVFLGAVFKATGNAPPFVTFRDVPAKLAYQTKEIERFIARHDIRYHMSPHFPLNTLPVLRGAIYARGQPWEADYIDAIFNAMWIHGQQIDRPEVIEDILTEAGLPKARILAAMEDPEIKAKLTETTDQAVARGVFGAPSMLLGEELFFGKDSLPDLVYALTGQA</sequence>
<dbReference type="Proteomes" id="UP001243757">
    <property type="component" value="Unassembled WGS sequence"/>
</dbReference>
<dbReference type="PANTHER" id="PTHR42943">
    <property type="entry name" value="GLUTATHIONE S-TRANSFERASE KAPPA"/>
    <property type="match status" value="1"/>
</dbReference>
<organism evidence="3 4">
    <name type="scientific">Pseudodonghicola flavimaris</name>
    <dbReference type="NCBI Taxonomy" id="3050036"/>
    <lineage>
        <taxon>Bacteria</taxon>
        <taxon>Pseudomonadati</taxon>
        <taxon>Pseudomonadota</taxon>
        <taxon>Alphaproteobacteria</taxon>
        <taxon>Rhodobacterales</taxon>
        <taxon>Paracoccaceae</taxon>
        <taxon>Pseudodonghicola</taxon>
    </lineage>
</organism>
<protein>
    <recommendedName>
        <fullName evidence="1">2-hydroxychromene-2-carboxylate isomerase</fullName>
        <ecNumber evidence="1">5.99.1.4</ecNumber>
    </recommendedName>
</protein>